<dbReference type="Proteomes" id="UP000436357">
    <property type="component" value="Unassembled WGS sequence"/>
</dbReference>
<dbReference type="Gene3D" id="2.130.10.30">
    <property type="entry name" value="Regulator of chromosome condensation 1/beta-lactamase-inhibitor protein II"/>
    <property type="match status" value="1"/>
</dbReference>
<dbReference type="InterPro" id="IPR009091">
    <property type="entry name" value="RCC1/BLIP-II"/>
</dbReference>
<evidence type="ECO:0000313" key="3">
    <source>
        <dbReference type="Proteomes" id="UP000436357"/>
    </source>
</evidence>
<name>A0A6N7TZP7_9BIFI</name>
<proteinExistence type="predicted"/>
<evidence type="ECO:0000313" key="2">
    <source>
        <dbReference type="EMBL" id="MSD91710.1"/>
    </source>
</evidence>
<dbReference type="EMBL" id="WKKW01000016">
    <property type="protein sequence ID" value="MSD91710.1"/>
    <property type="molecule type" value="Genomic_DNA"/>
</dbReference>
<keyword evidence="1" id="KW-0677">Repeat</keyword>
<gene>
    <name evidence="2" type="ORF">GKC41_08680</name>
</gene>
<accession>A0A6N7TZP7</accession>
<evidence type="ECO:0000256" key="1">
    <source>
        <dbReference type="ARBA" id="ARBA00022737"/>
    </source>
</evidence>
<sequence length="77" mass="8129">GSDGYTYAWGLNNYGQLGISSKNSSSFPVRVRDFASPNDANKGLKAVQVSAGYSHSLAVGSDGYTYAWGLNNYGQLG</sequence>
<protein>
    <submittedName>
        <fullName evidence="2">Uncharacterized protein</fullName>
    </submittedName>
</protein>
<dbReference type="InterPro" id="IPR000408">
    <property type="entry name" value="Reg_chr_condens"/>
</dbReference>
<comment type="caution">
    <text evidence="2">The sequence shown here is derived from an EMBL/GenBank/DDBJ whole genome shotgun (WGS) entry which is preliminary data.</text>
</comment>
<feature type="non-terminal residue" evidence="2">
    <location>
        <position position="77"/>
    </location>
</feature>
<dbReference type="SUPFAM" id="SSF50985">
    <property type="entry name" value="RCC1/BLIP-II"/>
    <property type="match status" value="1"/>
</dbReference>
<dbReference type="Pfam" id="PF00415">
    <property type="entry name" value="RCC1"/>
    <property type="match status" value="1"/>
</dbReference>
<dbReference type="PROSITE" id="PS50012">
    <property type="entry name" value="RCC1_3"/>
    <property type="match status" value="2"/>
</dbReference>
<reference evidence="2 3" key="1">
    <citation type="submission" date="2019-11" db="EMBL/GenBank/DDBJ databases">
        <title>Draft Genome Sequence of Plant Growth-Promoting Rhizosphere-Associated Bacteria.</title>
        <authorList>
            <person name="Vasilyev I.Y."/>
            <person name="Radchenko V."/>
            <person name="Ilnitskaya E.V."/>
        </authorList>
    </citation>
    <scope>NUCLEOTIDE SEQUENCE [LARGE SCALE GENOMIC DNA]</scope>
    <source>
        <strain evidence="2 3">VRA_9sq_n</strain>
    </source>
</reference>
<organism evidence="2 3">
    <name type="scientific">Bifidobacterium asteroides</name>
    <dbReference type="NCBI Taxonomy" id="1684"/>
    <lineage>
        <taxon>Bacteria</taxon>
        <taxon>Bacillati</taxon>
        <taxon>Actinomycetota</taxon>
        <taxon>Actinomycetes</taxon>
        <taxon>Bifidobacteriales</taxon>
        <taxon>Bifidobacteriaceae</taxon>
        <taxon>Bifidobacterium</taxon>
    </lineage>
</organism>
<feature type="non-terminal residue" evidence="2">
    <location>
        <position position="1"/>
    </location>
</feature>
<dbReference type="AlphaFoldDB" id="A0A6N7TZP7"/>
<dbReference type="InterPro" id="IPR051625">
    <property type="entry name" value="Signaling_Regulatory_Domain"/>
</dbReference>
<dbReference type="PANTHER" id="PTHR22872">
    <property type="entry name" value="BTK-BINDING PROTEIN-RELATED"/>
    <property type="match status" value="1"/>
</dbReference>
<dbReference type="PROSITE" id="PS00626">
    <property type="entry name" value="RCC1_2"/>
    <property type="match status" value="1"/>
</dbReference>